<keyword evidence="1" id="KW-0812">Transmembrane</keyword>
<dbReference type="Proteomes" id="UP000027120">
    <property type="component" value="Unassembled WGS sequence"/>
</dbReference>
<gene>
    <name evidence="2" type="ORF">CISIN_1g045916mg</name>
</gene>
<organism evidence="2 3">
    <name type="scientific">Citrus sinensis</name>
    <name type="common">Sweet orange</name>
    <name type="synonym">Citrus aurantium var. sinensis</name>
    <dbReference type="NCBI Taxonomy" id="2711"/>
    <lineage>
        <taxon>Eukaryota</taxon>
        <taxon>Viridiplantae</taxon>
        <taxon>Streptophyta</taxon>
        <taxon>Embryophyta</taxon>
        <taxon>Tracheophyta</taxon>
        <taxon>Spermatophyta</taxon>
        <taxon>Magnoliopsida</taxon>
        <taxon>eudicotyledons</taxon>
        <taxon>Gunneridae</taxon>
        <taxon>Pentapetalae</taxon>
        <taxon>rosids</taxon>
        <taxon>malvids</taxon>
        <taxon>Sapindales</taxon>
        <taxon>Rutaceae</taxon>
        <taxon>Aurantioideae</taxon>
        <taxon>Citrus</taxon>
    </lineage>
</organism>
<evidence type="ECO:0000313" key="3">
    <source>
        <dbReference type="Proteomes" id="UP000027120"/>
    </source>
</evidence>
<accession>A0A067EU31</accession>
<feature type="transmembrane region" description="Helical" evidence="1">
    <location>
        <begin position="21"/>
        <end position="46"/>
    </location>
</feature>
<dbReference type="EMBL" id="KK784963">
    <property type="protein sequence ID" value="KDO57400.1"/>
    <property type="molecule type" value="Genomic_DNA"/>
</dbReference>
<keyword evidence="1" id="KW-1133">Transmembrane helix</keyword>
<keyword evidence="1" id="KW-0472">Membrane</keyword>
<name>A0A067EU31_CITSI</name>
<reference evidence="2 3" key="1">
    <citation type="submission" date="2014-04" db="EMBL/GenBank/DDBJ databases">
        <authorList>
            <consortium name="International Citrus Genome Consortium"/>
            <person name="Gmitter F."/>
            <person name="Chen C."/>
            <person name="Farmerie W."/>
            <person name="Harkins T."/>
            <person name="Desany B."/>
            <person name="Mohiuddin M."/>
            <person name="Kodira C."/>
            <person name="Borodovsky M."/>
            <person name="Lomsadze A."/>
            <person name="Burns P."/>
            <person name="Jenkins J."/>
            <person name="Prochnik S."/>
            <person name="Shu S."/>
            <person name="Chapman J."/>
            <person name="Pitluck S."/>
            <person name="Schmutz J."/>
            <person name="Rokhsar D."/>
        </authorList>
    </citation>
    <scope>NUCLEOTIDE SEQUENCE</scope>
</reference>
<protein>
    <submittedName>
        <fullName evidence="2">Uncharacterized protein</fullName>
    </submittedName>
</protein>
<evidence type="ECO:0000256" key="1">
    <source>
        <dbReference type="SAM" id="Phobius"/>
    </source>
</evidence>
<dbReference type="AlphaFoldDB" id="A0A067EU31"/>
<evidence type="ECO:0000313" key="2">
    <source>
        <dbReference type="EMBL" id="KDO57400.1"/>
    </source>
</evidence>
<sequence>MNKDEGLPIRLLIYIYILNRVFAFTMCPCFYLFCLYYFCVFNYVLFIPALDILYSENLQQSATIYEDLHA</sequence>
<proteinExistence type="predicted"/>
<keyword evidence="3" id="KW-1185">Reference proteome</keyword>